<evidence type="ECO:0000313" key="4">
    <source>
        <dbReference type="Proteomes" id="UP000809587"/>
    </source>
</evidence>
<sequence length="190" mass="19774">MSADDAVIDLDAHRHESAGPTTGPARHTVRPRIILGLVAAFAAGAVLGGWGVDRAQEARARQERDAAVALVAIPAGTEGGGTNSDGRARIEGSLAVVNAGPALVTVRSVRAESPTVLVRDLGRTWLIRPGGTGWIGVVVLFQCGEAPAAEPLPVRFSVQTADGQVREARYPVAIVGSTWLDVLSTMCEPR</sequence>
<dbReference type="RefSeq" id="WP_204960684.1">
    <property type="nucleotide sequence ID" value="NZ_JAFEUO010000006.1"/>
</dbReference>
<keyword evidence="2" id="KW-0812">Transmembrane</keyword>
<reference evidence="3 4" key="1">
    <citation type="submission" date="2021-02" db="EMBL/GenBank/DDBJ databases">
        <authorList>
            <person name="Lee D.-H."/>
        </authorList>
    </citation>
    <scope>NUCLEOTIDE SEQUENCE [LARGE SCALE GENOMIC DNA]</scope>
    <source>
        <strain evidence="3 4">MMS20-R2-29</strain>
    </source>
</reference>
<evidence type="ECO:0000313" key="3">
    <source>
        <dbReference type="EMBL" id="MBM7085507.1"/>
    </source>
</evidence>
<protein>
    <recommendedName>
        <fullName evidence="5">SH3 domain-containing protein</fullName>
    </recommendedName>
</protein>
<organism evidence="3 4">
    <name type="scientific">Micromonospora humidisoli</name>
    <dbReference type="NCBI Taxonomy" id="2807622"/>
    <lineage>
        <taxon>Bacteria</taxon>
        <taxon>Bacillati</taxon>
        <taxon>Actinomycetota</taxon>
        <taxon>Actinomycetes</taxon>
        <taxon>Micromonosporales</taxon>
        <taxon>Micromonosporaceae</taxon>
        <taxon>Micromonospora</taxon>
    </lineage>
</organism>
<dbReference type="EMBL" id="JAFEUO010000006">
    <property type="protein sequence ID" value="MBM7085507.1"/>
    <property type="molecule type" value="Genomic_DNA"/>
</dbReference>
<keyword evidence="4" id="KW-1185">Reference proteome</keyword>
<feature type="region of interest" description="Disordered" evidence="1">
    <location>
        <begin position="1"/>
        <end position="26"/>
    </location>
</feature>
<proteinExistence type="predicted"/>
<name>A0ABS2JG56_9ACTN</name>
<keyword evidence="2" id="KW-1133">Transmembrane helix</keyword>
<gene>
    <name evidence="3" type="ORF">JQN84_23565</name>
</gene>
<dbReference type="Proteomes" id="UP000809587">
    <property type="component" value="Unassembled WGS sequence"/>
</dbReference>
<keyword evidence="2" id="KW-0472">Membrane</keyword>
<evidence type="ECO:0008006" key="5">
    <source>
        <dbReference type="Google" id="ProtNLM"/>
    </source>
</evidence>
<feature type="transmembrane region" description="Helical" evidence="2">
    <location>
        <begin position="33"/>
        <end position="52"/>
    </location>
</feature>
<comment type="caution">
    <text evidence="3">The sequence shown here is derived from an EMBL/GenBank/DDBJ whole genome shotgun (WGS) entry which is preliminary data.</text>
</comment>
<evidence type="ECO:0000256" key="1">
    <source>
        <dbReference type="SAM" id="MobiDB-lite"/>
    </source>
</evidence>
<accession>A0ABS2JG56</accession>
<evidence type="ECO:0000256" key="2">
    <source>
        <dbReference type="SAM" id="Phobius"/>
    </source>
</evidence>